<protein>
    <submittedName>
        <fullName evidence="2">Uncharacterized protein</fullName>
    </submittedName>
</protein>
<gene>
    <name evidence="2" type="ORF">Fcan01_21114</name>
</gene>
<feature type="compositionally biased region" description="Acidic residues" evidence="1">
    <location>
        <begin position="115"/>
        <end position="124"/>
    </location>
</feature>
<dbReference type="Proteomes" id="UP000198287">
    <property type="component" value="Unassembled WGS sequence"/>
</dbReference>
<dbReference type="OrthoDB" id="10653575at2759"/>
<sequence>MKAFVDHGSVNFVQTLVTTAESVAATTTTTPKKNHVDVTDPSLIVYNQQQGAIDYFLCDDCVTSWWISRLEDYRYSRLSQNEIDVDSIQFNHPLHEGGGSGAGGGSGGHHVGDHVDEEEEEDEADFRQDECPFEDEFDSFEDRKPFTDPTPATLHIETDNSFLARHADYRTASSSILIDDLSDEQDLLQ</sequence>
<evidence type="ECO:0000313" key="3">
    <source>
        <dbReference type="Proteomes" id="UP000198287"/>
    </source>
</evidence>
<reference evidence="2 3" key="1">
    <citation type="submission" date="2015-12" db="EMBL/GenBank/DDBJ databases">
        <title>The genome of Folsomia candida.</title>
        <authorList>
            <person name="Faddeeva A."/>
            <person name="Derks M.F."/>
            <person name="Anvar Y."/>
            <person name="Smit S."/>
            <person name="Van Straalen N."/>
            <person name="Roelofs D."/>
        </authorList>
    </citation>
    <scope>NUCLEOTIDE SEQUENCE [LARGE SCALE GENOMIC DNA]</scope>
    <source>
        <strain evidence="2 3">VU population</strain>
        <tissue evidence="2">Whole body</tissue>
    </source>
</reference>
<organism evidence="2 3">
    <name type="scientific">Folsomia candida</name>
    <name type="common">Springtail</name>
    <dbReference type="NCBI Taxonomy" id="158441"/>
    <lineage>
        <taxon>Eukaryota</taxon>
        <taxon>Metazoa</taxon>
        <taxon>Ecdysozoa</taxon>
        <taxon>Arthropoda</taxon>
        <taxon>Hexapoda</taxon>
        <taxon>Collembola</taxon>
        <taxon>Entomobryomorpha</taxon>
        <taxon>Isotomoidea</taxon>
        <taxon>Isotomidae</taxon>
        <taxon>Proisotominae</taxon>
        <taxon>Folsomia</taxon>
    </lineage>
</organism>
<dbReference type="EMBL" id="LNIX01000020">
    <property type="protein sequence ID" value="OXA44158.1"/>
    <property type="molecule type" value="Genomic_DNA"/>
</dbReference>
<comment type="caution">
    <text evidence="2">The sequence shown here is derived from an EMBL/GenBank/DDBJ whole genome shotgun (WGS) entry which is preliminary data.</text>
</comment>
<proteinExistence type="predicted"/>
<evidence type="ECO:0000256" key="1">
    <source>
        <dbReference type="SAM" id="MobiDB-lite"/>
    </source>
</evidence>
<dbReference type="AlphaFoldDB" id="A0A226DGS6"/>
<feature type="region of interest" description="Disordered" evidence="1">
    <location>
        <begin position="90"/>
        <end position="154"/>
    </location>
</feature>
<evidence type="ECO:0000313" key="2">
    <source>
        <dbReference type="EMBL" id="OXA44158.1"/>
    </source>
</evidence>
<keyword evidence="3" id="KW-1185">Reference proteome</keyword>
<feature type="compositionally biased region" description="Gly residues" evidence="1">
    <location>
        <begin position="96"/>
        <end position="109"/>
    </location>
</feature>
<name>A0A226DGS6_FOLCA</name>
<accession>A0A226DGS6</accession>